<dbReference type="Proteomes" id="UP000766246">
    <property type="component" value="Unassembled WGS sequence"/>
</dbReference>
<evidence type="ECO:0008006" key="3">
    <source>
        <dbReference type="Google" id="ProtNLM"/>
    </source>
</evidence>
<accession>A0A927U6B7</accession>
<dbReference type="EMBL" id="SVER01000009">
    <property type="protein sequence ID" value="MBE5919059.1"/>
    <property type="molecule type" value="Genomic_DNA"/>
</dbReference>
<reference evidence="1" key="1">
    <citation type="submission" date="2019-04" db="EMBL/GenBank/DDBJ databases">
        <title>Evolution of Biomass-Degrading Anaerobic Consortia Revealed by Metagenomics.</title>
        <authorList>
            <person name="Peng X."/>
        </authorList>
    </citation>
    <scope>NUCLEOTIDE SEQUENCE</scope>
    <source>
        <strain evidence="1">SIG311</strain>
    </source>
</reference>
<sequence>MTEQEALIKAKDIYRKEELFIILSKTRADLALGMSIPFVGQLDDKKIIFIFDEYKKAQNFVIANHMIIEDDIYPIARITNSLKGSNLKSIMDIAISLGIYHMEYNSMTEDVFGVAIPWFMQANSLEHESVSMIISEEKFKEIQAGKGIDMSFNPMKIIGFKDSFEISKDREKEILKLVFDAGETVGDYKNTYNKLSLIECLLLLDYVTTKFIPTAMHDNKMQDVEYFKTVEPILQEVVWNKVIKEKNLFTAIDPATNYTLIRNESVYVFITDKYEKNGKYKYEKIESGVEGIKTLLRETNAERLVITDGPRYLGIIPREKALELL</sequence>
<dbReference type="AlphaFoldDB" id="A0A927U6B7"/>
<name>A0A927U6B7_9FIRM</name>
<gene>
    <name evidence="1" type="ORF">E7272_04365</name>
</gene>
<proteinExistence type="predicted"/>
<organism evidence="1 2">
    <name type="scientific">Pseudobutyrivibrio ruminis</name>
    <dbReference type="NCBI Taxonomy" id="46206"/>
    <lineage>
        <taxon>Bacteria</taxon>
        <taxon>Bacillati</taxon>
        <taxon>Bacillota</taxon>
        <taxon>Clostridia</taxon>
        <taxon>Lachnospirales</taxon>
        <taxon>Lachnospiraceae</taxon>
        <taxon>Pseudobutyrivibrio</taxon>
    </lineage>
</organism>
<comment type="caution">
    <text evidence="1">The sequence shown here is derived from an EMBL/GenBank/DDBJ whole genome shotgun (WGS) entry which is preliminary data.</text>
</comment>
<evidence type="ECO:0000313" key="1">
    <source>
        <dbReference type="EMBL" id="MBE5919059.1"/>
    </source>
</evidence>
<protein>
    <recommendedName>
        <fullName evidence="3">SseB protein N-terminal domain-containing protein</fullName>
    </recommendedName>
</protein>
<evidence type="ECO:0000313" key="2">
    <source>
        <dbReference type="Proteomes" id="UP000766246"/>
    </source>
</evidence>